<dbReference type="Pfam" id="PF13398">
    <property type="entry name" value="Peptidase_M50B"/>
    <property type="match status" value="1"/>
</dbReference>
<feature type="region of interest" description="Disordered" evidence="1">
    <location>
        <begin position="1"/>
        <end position="75"/>
    </location>
</feature>
<feature type="transmembrane region" description="Helical" evidence="2">
    <location>
        <begin position="279"/>
        <end position="298"/>
    </location>
</feature>
<proteinExistence type="predicted"/>
<sequence>MRGDRRPGPGRDDRAHLARGGRRRGLRAPAPPGRPRDPDRAGGHARRASSSWVLGQAHARRAGPGRGRGAAGGDPCPGLPGALVREVRFRAHRPGLPGGGRRPRAHDVARPPAGGYRVSFAQAVGDLFTARPVPPADTWVLVLCALGAIAISIPRATWRWFGLVVTVVHELGHALAGLVTGRRIMTIRIEADHSGVTHSMGRGASAMWSTFWGYPFPAVVGAAWTAAVGAGFWPLAAVVSALVLLVSLVVMRGWLSWFMTTTAAALLLALYWFDVAPGRWLMLAVGAALWIGAFRAWVNLTRQHLAGSRRRRASISDATLLAQGTGVPAGLWLVAFLVVISLCGFWILGSWV</sequence>
<evidence type="ECO:0000313" key="4">
    <source>
        <dbReference type="Proteomes" id="UP000325957"/>
    </source>
</evidence>
<feature type="transmembrane region" description="Helical" evidence="2">
    <location>
        <begin position="136"/>
        <end position="154"/>
    </location>
</feature>
<organism evidence="3 4">
    <name type="scientific">Kocuria coralli</name>
    <dbReference type="NCBI Taxonomy" id="1461025"/>
    <lineage>
        <taxon>Bacteria</taxon>
        <taxon>Bacillati</taxon>
        <taxon>Actinomycetota</taxon>
        <taxon>Actinomycetes</taxon>
        <taxon>Micrococcales</taxon>
        <taxon>Micrococcaceae</taxon>
        <taxon>Kocuria</taxon>
    </lineage>
</organism>
<evidence type="ECO:0000256" key="1">
    <source>
        <dbReference type="SAM" id="MobiDB-lite"/>
    </source>
</evidence>
<dbReference type="InterPro" id="IPR049500">
    <property type="entry name" value="Peptidase_M50B-like"/>
</dbReference>
<feature type="compositionally biased region" description="Basic and acidic residues" evidence="1">
    <location>
        <begin position="1"/>
        <end position="16"/>
    </location>
</feature>
<keyword evidence="2" id="KW-0812">Transmembrane</keyword>
<protein>
    <submittedName>
        <fullName evidence="3">M50 family metallopeptidase</fullName>
    </submittedName>
</protein>
<keyword evidence="4" id="KW-1185">Reference proteome</keyword>
<dbReference type="Proteomes" id="UP000325957">
    <property type="component" value="Unassembled WGS sequence"/>
</dbReference>
<dbReference type="OrthoDB" id="5184455at2"/>
<name>A0A5J5KYH6_9MICC</name>
<feature type="compositionally biased region" description="Basic residues" evidence="1">
    <location>
        <begin position="17"/>
        <end position="26"/>
    </location>
</feature>
<reference evidence="3 4" key="1">
    <citation type="submission" date="2019-05" db="EMBL/GenBank/DDBJ databases">
        <title>Kocuria coralli sp. nov., a novel actinobacterium isolated from coral reef seawater.</title>
        <authorList>
            <person name="Li J."/>
        </authorList>
    </citation>
    <scope>NUCLEOTIDE SEQUENCE [LARGE SCALE GENOMIC DNA]</scope>
    <source>
        <strain evidence="3 4">SCSIO 13007</strain>
    </source>
</reference>
<gene>
    <name evidence="3" type="ORF">FCK90_09790</name>
</gene>
<feature type="transmembrane region" description="Helical" evidence="2">
    <location>
        <begin position="255"/>
        <end position="273"/>
    </location>
</feature>
<feature type="transmembrane region" description="Helical" evidence="2">
    <location>
        <begin position="319"/>
        <end position="348"/>
    </location>
</feature>
<dbReference type="EMBL" id="SZWF01000013">
    <property type="protein sequence ID" value="KAA9393945.1"/>
    <property type="molecule type" value="Genomic_DNA"/>
</dbReference>
<feature type="transmembrane region" description="Helical" evidence="2">
    <location>
        <begin position="232"/>
        <end position="250"/>
    </location>
</feature>
<keyword evidence="2" id="KW-1133">Transmembrane helix</keyword>
<dbReference type="AlphaFoldDB" id="A0A5J5KYH6"/>
<evidence type="ECO:0000313" key="3">
    <source>
        <dbReference type="EMBL" id="KAA9393945.1"/>
    </source>
</evidence>
<accession>A0A5J5KYH6</accession>
<keyword evidence="2" id="KW-0472">Membrane</keyword>
<comment type="caution">
    <text evidence="3">The sequence shown here is derived from an EMBL/GenBank/DDBJ whole genome shotgun (WGS) entry which is preliminary data.</text>
</comment>
<evidence type="ECO:0000256" key="2">
    <source>
        <dbReference type="SAM" id="Phobius"/>
    </source>
</evidence>